<accession>A0A975WA89</accession>
<dbReference type="AlphaFoldDB" id="A0A975WA89"/>
<gene>
    <name evidence="1" type="ORF">SAMN04487940_106218</name>
</gene>
<organism evidence="1 2">
    <name type="scientific">Marinovum algicola</name>
    <dbReference type="NCBI Taxonomy" id="42444"/>
    <lineage>
        <taxon>Bacteria</taxon>
        <taxon>Pseudomonadati</taxon>
        <taxon>Pseudomonadota</taxon>
        <taxon>Alphaproteobacteria</taxon>
        <taxon>Rhodobacterales</taxon>
        <taxon>Roseobacteraceae</taxon>
        <taxon>Marinovum</taxon>
    </lineage>
</organism>
<evidence type="ECO:0000313" key="2">
    <source>
        <dbReference type="Proteomes" id="UP000182932"/>
    </source>
</evidence>
<dbReference type="RefSeq" id="WP_074836597.1">
    <property type="nucleotide sequence ID" value="NZ_FNYY01000006.1"/>
</dbReference>
<reference evidence="1 2" key="1">
    <citation type="submission" date="2016-10" db="EMBL/GenBank/DDBJ databases">
        <authorList>
            <person name="Varghese N."/>
            <person name="Submissions S."/>
        </authorList>
    </citation>
    <scope>NUCLEOTIDE SEQUENCE [LARGE SCALE GENOMIC DNA]</scope>
    <source>
        <strain evidence="1 2">FF3</strain>
    </source>
</reference>
<keyword evidence="2" id="KW-1185">Reference proteome</keyword>
<dbReference type="PROSITE" id="PS51257">
    <property type="entry name" value="PROKAR_LIPOPROTEIN"/>
    <property type="match status" value="1"/>
</dbReference>
<protein>
    <submittedName>
        <fullName evidence="1">Uncharacterized protein</fullName>
    </submittedName>
</protein>
<sequence length="234" mass="25083">MRDWLALHGMTAQGCARLLATEPPLPEPVAHSDTAAEWPDGPALWALVARALTHRLPELTPEIERTAGATVLNFAPDRARHPKPFALYITEKSLVYVSCPLSRSAADLAIAAHEFGHALQLHCIAGAALAPVLRETCAFLAEEMVPPGLADLSPGHAGAAADALAGHRARNLGAMRQRLQACLARPGAAYDYSWNYPPARILALLLLQEGTGAVRRAVFHGEKSLADLRRDLHA</sequence>
<dbReference type="GeneID" id="80818474"/>
<comment type="caution">
    <text evidence="1">The sequence shown here is derived from an EMBL/GenBank/DDBJ whole genome shotgun (WGS) entry which is preliminary data.</text>
</comment>
<name>A0A975WA89_9RHOB</name>
<dbReference type="Proteomes" id="UP000182932">
    <property type="component" value="Unassembled WGS sequence"/>
</dbReference>
<proteinExistence type="predicted"/>
<dbReference type="EMBL" id="FNYY01000006">
    <property type="protein sequence ID" value="SEJ50902.1"/>
    <property type="molecule type" value="Genomic_DNA"/>
</dbReference>
<evidence type="ECO:0000313" key="1">
    <source>
        <dbReference type="EMBL" id="SEJ50902.1"/>
    </source>
</evidence>